<evidence type="ECO:0000313" key="9">
    <source>
        <dbReference type="Proteomes" id="UP001498398"/>
    </source>
</evidence>
<accession>A0ABR1J3U9</accession>
<feature type="domain" description="RING-type" evidence="6">
    <location>
        <begin position="184"/>
        <end position="223"/>
    </location>
</feature>
<keyword evidence="3" id="KW-0862">Zinc</keyword>
<proteinExistence type="predicted"/>
<feature type="compositionally biased region" description="Acidic residues" evidence="5">
    <location>
        <begin position="89"/>
        <end position="108"/>
    </location>
</feature>
<evidence type="ECO:0000259" key="7">
    <source>
        <dbReference type="PROSITE" id="PS50157"/>
    </source>
</evidence>
<gene>
    <name evidence="8" type="ORF">VKT23_014134</name>
</gene>
<sequence length="240" mass="27802">MSELGFHSYCAICDLYFQDHDLRSKHIQDSLEHPQCSVCDRRFLNMNTLRNHKVLAPHHYYCRDCDRDFHTSGGLQVHLDTAAIHRDDSDDEFDEDEDQEFEEHEGWEDERGLDLYPDGADTSYKEQMLREVEEEIGDWENEDEFDFEDMEDLADPPFEFGCESDTDEDDEDQDQSHVAHCFTCPMCLESKPETVCTTACGHIFCAGCIVGALKYTQACPICDEPGDVRELRRVYLATNQ</sequence>
<dbReference type="InterPro" id="IPR049627">
    <property type="entry name" value="SLX8"/>
</dbReference>
<evidence type="ECO:0000256" key="1">
    <source>
        <dbReference type="ARBA" id="ARBA00022723"/>
    </source>
</evidence>
<dbReference type="Pfam" id="PF13923">
    <property type="entry name" value="zf-C3HC4_2"/>
    <property type="match status" value="1"/>
</dbReference>
<comment type="caution">
    <text evidence="8">The sequence shown here is derived from an EMBL/GenBank/DDBJ whole genome shotgun (WGS) entry which is preliminary data.</text>
</comment>
<evidence type="ECO:0000259" key="6">
    <source>
        <dbReference type="PROSITE" id="PS50089"/>
    </source>
</evidence>
<evidence type="ECO:0000256" key="4">
    <source>
        <dbReference type="PROSITE-ProRule" id="PRU00042"/>
    </source>
</evidence>
<keyword evidence="1" id="KW-0479">Metal-binding</keyword>
<evidence type="ECO:0000256" key="5">
    <source>
        <dbReference type="SAM" id="MobiDB-lite"/>
    </source>
</evidence>
<dbReference type="InterPro" id="IPR013083">
    <property type="entry name" value="Znf_RING/FYVE/PHD"/>
</dbReference>
<dbReference type="SUPFAM" id="SSF57667">
    <property type="entry name" value="beta-beta-alpha zinc fingers"/>
    <property type="match status" value="1"/>
</dbReference>
<dbReference type="PROSITE" id="PS50157">
    <property type="entry name" value="ZINC_FINGER_C2H2_2"/>
    <property type="match status" value="1"/>
</dbReference>
<evidence type="ECO:0000256" key="3">
    <source>
        <dbReference type="ARBA" id="ARBA00022833"/>
    </source>
</evidence>
<organism evidence="8 9">
    <name type="scientific">Marasmiellus scandens</name>
    <dbReference type="NCBI Taxonomy" id="2682957"/>
    <lineage>
        <taxon>Eukaryota</taxon>
        <taxon>Fungi</taxon>
        <taxon>Dikarya</taxon>
        <taxon>Basidiomycota</taxon>
        <taxon>Agaricomycotina</taxon>
        <taxon>Agaricomycetes</taxon>
        <taxon>Agaricomycetidae</taxon>
        <taxon>Agaricales</taxon>
        <taxon>Marasmiineae</taxon>
        <taxon>Omphalotaceae</taxon>
        <taxon>Marasmiellus</taxon>
    </lineage>
</organism>
<keyword evidence="9" id="KW-1185">Reference proteome</keyword>
<keyword evidence="2 4" id="KW-0863">Zinc-finger</keyword>
<reference evidence="8 9" key="1">
    <citation type="submission" date="2024-01" db="EMBL/GenBank/DDBJ databases">
        <title>A draft genome for the cacao thread blight pathogen Marasmiellus scandens.</title>
        <authorList>
            <person name="Baruah I.K."/>
            <person name="Leung J."/>
            <person name="Bukari Y."/>
            <person name="Amoako-Attah I."/>
            <person name="Meinhardt L.W."/>
            <person name="Bailey B.A."/>
            <person name="Cohen S.P."/>
        </authorList>
    </citation>
    <scope>NUCLEOTIDE SEQUENCE [LARGE SCALE GENOMIC DNA]</scope>
    <source>
        <strain evidence="8 9">GH-19</strain>
    </source>
</reference>
<dbReference type="SMART" id="SM00184">
    <property type="entry name" value="RING"/>
    <property type="match status" value="1"/>
</dbReference>
<protein>
    <recommendedName>
        <fullName evidence="10">RING-type domain-containing protein</fullName>
    </recommendedName>
</protein>
<dbReference type="PROSITE" id="PS50089">
    <property type="entry name" value="ZF_RING_2"/>
    <property type="match status" value="1"/>
</dbReference>
<dbReference type="InterPro" id="IPR001841">
    <property type="entry name" value="Znf_RING"/>
</dbReference>
<dbReference type="Gene3D" id="3.30.40.10">
    <property type="entry name" value="Zinc/RING finger domain, C3HC4 (zinc finger)"/>
    <property type="match status" value="1"/>
</dbReference>
<name>A0ABR1J3U9_9AGAR</name>
<dbReference type="Proteomes" id="UP001498398">
    <property type="component" value="Unassembled WGS sequence"/>
</dbReference>
<dbReference type="Gene3D" id="3.30.160.60">
    <property type="entry name" value="Classic Zinc Finger"/>
    <property type="match status" value="1"/>
</dbReference>
<dbReference type="InterPro" id="IPR013087">
    <property type="entry name" value="Znf_C2H2_type"/>
</dbReference>
<evidence type="ECO:0000256" key="2">
    <source>
        <dbReference type="ARBA" id="ARBA00022771"/>
    </source>
</evidence>
<dbReference type="PANTHER" id="PTHR47094:SF1">
    <property type="entry name" value="RING-TYPE E3 UBIQUITIN TRANSFERASE"/>
    <property type="match status" value="1"/>
</dbReference>
<feature type="domain" description="C2H2-type" evidence="7">
    <location>
        <begin position="60"/>
        <end position="90"/>
    </location>
</feature>
<dbReference type="InterPro" id="IPR036236">
    <property type="entry name" value="Znf_C2H2_sf"/>
</dbReference>
<dbReference type="InterPro" id="IPR017907">
    <property type="entry name" value="Znf_RING_CS"/>
</dbReference>
<dbReference type="PROSITE" id="PS00518">
    <property type="entry name" value="ZF_RING_1"/>
    <property type="match status" value="1"/>
</dbReference>
<evidence type="ECO:0000313" key="8">
    <source>
        <dbReference type="EMBL" id="KAK7447424.1"/>
    </source>
</evidence>
<dbReference type="EMBL" id="JBANRG010000041">
    <property type="protein sequence ID" value="KAK7447424.1"/>
    <property type="molecule type" value="Genomic_DNA"/>
</dbReference>
<feature type="region of interest" description="Disordered" evidence="5">
    <location>
        <begin position="88"/>
        <end position="117"/>
    </location>
</feature>
<dbReference type="PANTHER" id="PTHR47094">
    <property type="entry name" value="ELFLESS, ISOFORM B"/>
    <property type="match status" value="1"/>
</dbReference>
<dbReference type="SMART" id="SM00355">
    <property type="entry name" value="ZnF_C2H2"/>
    <property type="match status" value="3"/>
</dbReference>
<evidence type="ECO:0008006" key="10">
    <source>
        <dbReference type="Google" id="ProtNLM"/>
    </source>
</evidence>
<dbReference type="SUPFAM" id="SSF57850">
    <property type="entry name" value="RING/U-box"/>
    <property type="match status" value="1"/>
</dbReference>